<dbReference type="InterPro" id="IPR027417">
    <property type="entry name" value="P-loop_NTPase"/>
</dbReference>
<keyword evidence="4" id="KW-1185">Reference proteome</keyword>
<dbReference type="Proteomes" id="UP001064971">
    <property type="component" value="Chromosome"/>
</dbReference>
<accession>A0ABM8AFN2</accession>
<dbReference type="InterPro" id="IPR041682">
    <property type="entry name" value="AAA_14"/>
</dbReference>
<evidence type="ECO:0008006" key="5">
    <source>
        <dbReference type="Google" id="ProtNLM"/>
    </source>
</evidence>
<sequence>MSDTPVILIVGARQVGKSTLAARLAPQAAHFTLDDLSVLDAARRDPVGFVRDLPSPALLDEIQRAPELLLPIKASVDRDRQPGRFVLTGSANVLTLPRVADSLAGRVSLQHLWPLSQGEQEGVREDFPAALFAESLPGTLPAGGRPDDLSARLLRGGYPEAVARGSERRRAAWFGDYLTTLIERDVRDLSRIAGVTELPRLLTLLAARAGNLLNASDLGRDAALNNVTLTRYLELLRALYLVDTLPAWSSNVGKRLIKAPKVYLPDTGLAAHLLGVGEARFSQDRGSLGALLENFVVGELQRQLSWSAVSARLYHYRTAGGAEVDAVLEARDGRVVGVEVKAAATVTGRDFGGLRALSEDAAHFHRGVVLYTGERVLPFGERLHAVPLGALWTWQDAARGSGADRR</sequence>
<protein>
    <recommendedName>
        <fullName evidence="5">ATPase</fullName>
    </recommendedName>
</protein>
<dbReference type="Pfam" id="PF13173">
    <property type="entry name" value="AAA_14"/>
    <property type="match status" value="1"/>
</dbReference>
<dbReference type="PANTHER" id="PTHR43566">
    <property type="entry name" value="CONSERVED PROTEIN"/>
    <property type="match status" value="1"/>
</dbReference>
<proteinExistence type="predicted"/>
<evidence type="ECO:0000259" key="2">
    <source>
        <dbReference type="Pfam" id="PF13635"/>
    </source>
</evidence>
<gene>
    <name evidence="3" type="ORF">DAETH_25810</name>
</gene>
<name>A0ABM8AFN2_9DEIO</name>
<dbReference type="SUPFAM" id="SSF52540">
    <property type="entry name" value="P-loop containing nucleoside triphosphate hydrolases"/>
    <property type="match status" value="1"/>
</dbReference>
<dbReference type="EMBL" id="AP026560">
    <property type="protein sequence ID" value="BDP42612.1"/>
    <property type="molecule type" value="Genomic_DNA"/>
</dbReference>
<reference evidence="3" key="1">
    <citation type="submission" date="2022-07" db="EMBL/GenBank/DDBJ databases">
        <title>Complete Genome Sequence of the Radioresistant Bacterium Deinococcus aetherius ST0316, Isolated from the Air Dust collected in Lower Stratosphere above Japan.</title>
        <authorList>
            <person name="Satoh K."/>
            <person name="Hagiwara K."/>
            <person name="Katsumata K."/>
            <person name="Kubo A."/>
            <person name="Yokobori S."/>
            <person name="Yamagishi A."/>
            <person name="Oono Y."/>
            <person name="Narumi I."/>
        </authorList>
    </citation>
    <scope>NUCLEOTIDE SEQUENCE</scope>
    <source>
        <strain evidence="3">ST0316</strain>
    </source>
</reference>
<dbReference type="InterPro" id="IPR025420">
    <property type="entry name" value="DUF4143"/>
</dbReference>
<evidence type="ECO:0000259" key="1">
    <source>
        <dbReference type="Pfam" id="PF13173"/>
    </source>
</evidence>
<feature type="domain" description="DUF4143" evidence="2">
    <location>
        <begin position="183"/>
        <end position="342"/>
    </location>
</feature>
<evidence type="ECO:0000313" key="3">
    <source>
        <dbReference type="EMBL" id="BDP42612.1"/>
    </source>
</evidence>
<evidence type="ECO:0000313" key="4">
    <source>
        <dbReference type="Proteomes" id="UP001064971"/>
    </source>
</evidence>
<dbReference type="PANTHER" id="PTHR43566:SF2">
    <property type="entry name" value="DUF4143 DOMAIN-CONTAINING PROTEIN"/>
    <property type="match status" value="1"/>
</dbReference>
<dbReference type="Pfam" id="PF13635">
    <property type="entry name" value="DUF4143"/>
    <property type="match status" value="1"/>
</dbReference>
<feature type="domain" description="AAA" evidence="1">
    <location>
        <begin position="4"/>
        <end position="119"/>
    </location>
</feature>
<organism evidence="3 4">
    <name type="scientific">Deinococcus aetherius</name>
    <dbReference type="NCBI Taxonomy" id="200252"/>
    <lineage>
        <taxon>Bacteria</taxon>
        <taxon>Thermotogati</taxon>
        <taxon>Deinococcota</taxon>
        <taxon>Deinococci</taxon>
        <taxon>Deinococcales</taxon>
        <taxon>Deinococcaceae</taxon>
        <taxon>Deinococcus</taxon>
    </lineage>
</organism>